<evidence type="ECO:0000313" key="7">
    <source>
        <dbReference type="EMBL" id="QXI40933.1"/>
    </source>
</evidence>
<dbReference type="Proteomes" id="UP000633418">
    <property type="component" value="Chromosome"/>
</dbReference>
<dbReference type="PANTHER" id="PTHR43065:SF42">
    <property type="entry name" value="TWO-COMPONENT SENSOR PPRA"/>
    <property type="match status" value="1"/>
</dbReference>
<dbReference type="InterPro" id="IPR003661">
    <property type="entry name" value="HisK_dim/P_dom"/>
</dbReference>
<comment type="catalytic activity">
    <reaction evidence="1">
        <text>ATP + protein L-histidine = ADP + protein N-phospho-L-histidine.</text>
        <dbReference type="EC" id="2.7.13.3"/>
    </reaction>
</comment>
<dbReference type="Pfam" id="PF02518">
    <property type="entry name" value="HATPase_c"/>
    <property type="match status" value="1"/>
</dbReference>
<dbReference type="CDD" id="cd00082">
    <property type="entry name" value="HisKA"/>
    <property type="match status" value="1"/>
</dbReference>
<gene>
    <name evidence="7" type="ORF">HU772_011225</name>
</gene>
<dbReference type="SUPFAM" id="SSF55785">
    <property type="entry name" value="PYP-like sensor domain (PAS domain)"/>
    <property type="match status" value="1"/>
</dbReference>
<dbReference type="SMART" id="SM00448">
    <property type="entry name" value="REC"/>
    <property type="match status" value="1"/>
</dbReference>
<evidence type="ECO:0000259" key="6">
    <source>
        <dbReference type="PROSITE" id="PS50110"/>
    </source>
</evidence>
<dbReference type="Pfam" id="PF00072">
    <property type="entry name" value="Response_reg"/>
    <property type="match status" value="1"/>
</dbReference>
<accession>A0A9E6Q186</accession>
<evidence type="ECO:0000256" key="3">
    <source>
        <dbReference type="ARBA" id="ARBA00022553"/>
    </source>
</evidence>
<dbReference type="SUPFAM" id="SSF47384">
    <property type="entry name" value="Homodimeric domain of signal transducing histidine kinase"/>
    <property type="match status" value="1"/>
</dbReference>
<dbReference type="Pfam" id="PF08447">
    <property type="entry name" value="PAS_3"/>
    <property type="match status" value="1"/>
</dbReference>
<dbReference type="SUPFAM" id="SSF52172">
    <property type="entry name" value="CheY-like"/>
    <property type="match status" value="1"/>
</dbReference>
<dbReference type="InterPro" id="IPR011006">
    <property type="entry name" value="CheY-like_superfamily"/>
</dbReference>
<dbReference type="Gene3D" id="3.30.565.10">
    <property type="entry name" value="Histidine kinase-like ATPase, C-terminal domain"/>
    <property type="match status" value="1"/>
</dbReference>
<dbReference type="Gene3D" id="3.40.50.2300">
    <property type="match status" value="1"/>
</dbReference>
<evidence type="ECO:0000256" key="2">
    <source>
        <dbReference type="ARBA" id="ARBA00012438"/>
    </source>
</evidence>
<keyword evidence="8" id="KW-1185">Reference proteome</keyword>
<sequence length="692" mass="75973">MNCGTKILAADPNPLPGAVQGISLRPSAAEATGMSASVTDFDWSTTPLGPLVLWSPALRIAVDMLLLSPFPCALAWGPELTVIHNEGYKQLLAEETDFQGCRFEQLWAHAWDSLGAAVFMALEGRGSLLADAPLPIAHPGSATTVWFTGCLSPLHDDRRTIAGFLHTLIETTASVETTRRWRELAQSFEARLEHHLSHSTSTWQLSPDLMLTLDKDLQVRMANPTWHNALGWPADGTPEYPLPELFHPADRTEAELMLSTLLQGAQTVAFDGRVRHHDGHYCWFRWHGTCEQDVPTLVGRDISEERQAVQRLAQAAVEESQRMDSMVKVAGGLGHEMNNVLSGVSSSLELLDRRLAQGRLENLASYVAIAREATSRAIGLTHNLLAFARSQPLSPNVLDIKHLLESVTPLLQQTLGSGMRLHWHMDQAPWPVRLDPDLLRNALMHLCRNARDACLGQGNVSIRIANERVEGVSEYSAQWVAGDHVVLQVEDDGHGMSPDDVARAFEPFFTSKPLGQGAGLGLPMVHGFVQQSSGQIWIESQQGQGTRVVLMFPRCHESLPEPLAGMDAQVQGGRLLLVDDETSLRGVMKEALVEHGFEVCAVADANSALAEYRHNGPFELVVTDIGLPGGFSGRQVARALRLINPEQKIMFITGFNDDPEQQALLDEPGTDLLLKPFSLVTLVERIQRLLQA</sequence>
<organism evidence="7 8">
    <name type="scientific">Pseudomonas xantholysinigenes</name>
    <dbReference type="NCBI Taxonomy" id="2745490"/>
    <lineage>
        <taxon>Bacteria</taxon>
        <taxon>Pseudomonadati</taxon>
        <taxon>Pseudomonadota</taxon>
        <taxon>Gammaproteobacteria</taxon>
        <taxon>Pseudomonadales</taxon>
        <taxon>Pseudomonadaceae</taxon>
        <taxon>Pseudomonas</taxon>
    </lineage>
</organism>
<dbReference type="InterPro" id="IPR004358">
    <property type="entry name" value="Sig_transdc_His_kin-like_C"/>
</dbReference>
<keyword evidence="3 4" id="KW-0597">Phosphoprotein</keyword>
<dbReference type="CDD" id="cd00130">
    <property type="entry name" value="PAS"/>
    <property type="match status" value="1"/>
</dbReference>
<proteinExistence type="predicted"/>
<dbReference type="PROSITE" id="PS50109">
    <property type="entry name" value="HIS_KIN"/>
    <property type="match status" value="1"/>
</dbReference>
<dbReference type="InterPro" id="IPR036890">
    <property type="entry name" value="HATPase_C_sf"/>
</dbReference>
<dbReference type="InterPro" id="IPR013655">
    <property type="entry name" value="PAS_fold_3"/>
</dbReference>
<dbReference type="InterPro" id="IPR000014">
    <property type="entry name" value="PAS"/>
</dbReference>
<name>A0A9E6Q186_9PSED</name>
<dbReference type="SMART" id="SM00091">
    <property type="entry name" value="PAS"/>
    <property type="match status" value="1"/>
</dbReference>
<dbReference type="KEGG" id="pxn:HU772_011225"/>
<dbReference type="EMBL" id="CP077095">
    <property type="protein sequence ID" value="QXI40933.1"/>
    <property type="molecule type" value="Genomic_DNA"/>
</dbReference>
<dbReference type="SMART" id="SM00387">
    <property type="entry name" value="HATPase_c"/>
    <property type="match status" value="1"/>
</dbReference>
<feature type="modified residue" description="4-aspartylphosphate" evidence="4">
    <location>
        <position position="624"/>
    </location>
</feature>
<dbReference type="PANTHER" id="PTHR43065">
    <property type="entry name" value="SENSOR HISTIDINE KINASE"/>
    <property type="match status" value="1"/>
</dbReference>
<dbReference type="PRINTS" id="PR00344">
    <property type="entry name" value="BCTRLSENSOR"/>
</dbReference>
<dbReference type="NCBIfam" id="TIGR00229">
    <property type="entry name" value="sensory_box"/>
    <property type="match status" value="1"/>
</dbReference>
<dbReference type="CDD" id="cd00156">
    <property type="entry name" value="REC"/>
    <property type="match status" value="1"/>
</dbReference>
<dbReference type="Gene3D" id="3.30.450.20">
    <property type="entry name" value="PAS domain"/>
    <property type="match status" value="2"/>
</dbReference>
<reference evidence="7 8" key="2">
    <citation type="journal article" date="2021" name="Microorganisms">
        <title>The Ever-Expanding Pseudomonas Genus: Description of 43 New Species and Partition of the Pseudomonas putida Group.</title>
        <authorList>
            <person name="Girard L."/>
            <person name="Lood C."/>
            <person name="Hofte M."/>
            <person name="Vandamme P."/>
            <person name="Rokni-Zadeh H."/>
            <person name="van Noort V."/>
            <person name="Lavigne R."/>
            <person name="De Mot R."/>
        </authorList>
    </citation>
    <scope>NUCLEOTIDE SEQUENCE [LARGE SCALE GENOMIC DNA]</scope>
    <source>
        <strain evidence="7 8">RW9S1A</strain>
    </source>
</reference>
<protein>
    <recommendedName>
        <fullName evidence="2">histidine kinase</fullName>
        <ecNumber evidence="2">2.7.13.3</ecNumber>
    </recommendedName>
</protein>
<dbReference type="InterPro" id="IPR005467">
    <property type="entry name" value="His_kinase_dom"/>
</dbReference>
<dbReference type="EC" id="2.7.13.3" evidence="2"/>
<feature type="domain" description="Response regulatory" evidence="6">
    <location>
        <begin position="574"/>
        <end position="690"/>
    </location>
</feature>
<dbReference type="Gene3D" id="1.10.287.130">
    <property type="match status" value="1"/>
</dbReference>
<dbReference type="PROSITE" id="PS50110">
    <property type="entry name" value="RESPONSE_REGULATORY"/>
    <property type="match status" value="1"/>
</dbReference>
<dbReference type="InterPro" id="IPR036097">
    <property type="entry name" value="HisK_dim/P_sf"/>
</dbReference>
<dbReference type="SUPFAM" id="SSF55874">
    <property type="entry name" value="ATPase domain of HSP90 chaperone/DNA topoisomerase II/histidine kinase"/>
    <property type="match status" value="1"/>
</dbReference>
<feature type="domain" description="Histidine kinase" evidence="5">
    <location>
        <begin position="332"/>
        <end position="556"/>
    </location>
</feature>
<evidence type="ECO:0000259" key="5">
    <source>
        <dbReference type="PROSITE" id="PS50109"/>
    </source>
</evidence>
<dbReference type="InterPro" id="IPR035965">
    <property type="entry name" value="PAS-like_dom_sf"/>
</dbReference>
<dbReference type="Pfam" id="PF00512">
    <property type="entry name" value="HisKA"/>
    <property type="match status" value="1"/>
</dbReference>
<dbReference type="AlphaFoldDB" id="A0A9E6Q186"/>
<dbReference type="InterPro" id="IPR003594">
    <property type="entry name" value="HATPase_dom"/>
</dbReference>
<dbReference type="GO" id="GO:0000155">
    <property type="term" value="F:phosphorelay sensor kinase activity"/>
    <property type="evidence" value="ECO:0007669"/>
    <property type="project" value="InterPro"/>
</dbReference>
<evidence type="ECO:0000313" key="8">
    <source>
        <dbReference type="Proteomes" id="UP000633418"/>
    </source>
</evidence>
<reference evidence="7 8" key="1">
    <citation type="journal article" date="2020" name="Microorganisms">
        <title>Reliable Identification of Environmental Pseudomonas Isolates Using the rpoD Gene.</title>
        <authorList>
            <consortium name="The Broad Institute Genome Sequencing Platform"/>
            <person name="Girard L."/>
            <person name="Lood C."/>
            <person name="Rokni-Zadeh H."/>
            <person name="van Noort V."/>
            <person name="Lavigne R."/>
            <person name="De Mot R."/>
        </authorList>
    </citation>
    <scope>NUCLEOTIDE SEQUENCE [LARGE SCALE GENOMIC DNA]</scope>
    <source>
        <strain evidence="7 8">RW9S1A</strain>
    </source>
</reference>
<evidence type="ECO:0000256" key="1">
    <source>
        <dbReference type="ARBA" id="ARBA00000085"/>
    </source>
</evidence>
<dbReference type="InterPro" id="IPR001789">
    <property type="entry name" value="Sig_transdc_resp-reg_receiver"/>
</dbReference>
<dbReference type="SMART" id="SM00388">
    <property type="entry name" value="HisKA"/>
    <property type="match status" value="1"/>
</dbReference>
<evidence type="ECO:0000256" key="4">
    <source>
        <dbReference type="PROSITE-ProRule" id="PRU00169"/>
    </source>
</evidence>